<organism evidence="1 2">
    <name type="scientific">Dialister succinatiphilus YIT 11850</name>
    <dbReference type="NCBI Taxonomy" id="742743"/>
    <lineage>
        <taxon>Bacteria</taxon>
        <taxon>Bacillati</taxon>
        <taxon>Bacillota</taxon>
        <taxon>Negativicutes</taxon>
        <taxon>Veillonellales</taxon>
        <taxon>Veillonellaceae</taxon>
        <taxon>Dialister</taxon>
    </lineage>
</organism>
<dbReference type="AlphaFoldDB" id="H1D3B3"/>
<accession>H1D3B3</accession>
<proteinExistence type="predicted"/>
<gene>
    <name evidence="1" type="ORF">HMPREF9453_02101</name>
</gene>
<comment type="caution">
    <text evidence="1">The sequence shown here is derived from an EMBL/GenBank/DDBJ whole genome shotgun (WGS) entry which is preliminary data.</text>
</comment>
<dbReference type="SUPFAM" id="SSF53474">
    <property type="entry name" value="alpha/beta-Hydrolases"/>
    <property type="match status" value="1"/>
</dbReference>
<dbReference type="HOGENOM" id="CLU_060915_0_0_9"/>
<evidence type="ECO:0000313" key="2">
    <source>
        <dbReference type="Proteomes" id="UP000003277"/>
    </source>
</evidence>
<dbReference type="Proteomes" id="UP000003277">
    <property type="component" value="Unassembled WGS sequence"/>
</dbReference>
<protein>
    <submittedName>
        <fullName evidence="1">Uncharacterized protein</fullName>
    </submittedName>
</protein>
<reference evidence="1 2" key="1">
    <citation type="submission" date="2011-11" db="EMBL/GenBank/DDBJ databases">
        <title>The Genome Sequence of Dialister succinatiphilus YIT 11850.</title>
        <authorList>
            <consortium name="The Broad Institute Genome Sequencing Platform"/>
            <person name="Earl A."/>
            <person name="Ward D."/>
            <person name="Feldgarden M."/>
            <person name="Gevers D."/>
            <person name="Morotomi M."/>
            <person name="Young S.K."/>
            <person name="Zeng Q."/>
            <person name="Gargeya S."/>
            <person name="Fitzgerald M."/>
            <person name="Haas B."/>
            <person name="Abouelleil A."/>
            <person name="Alvarado L."/>
            <person name="Arachchi H.M."/>
            <person name="Berlin A."/>
            <person name="Brown A."/>
            <person name="Chapman S.B."/>
            <person name="Dunbar C."/>
            <person name="Gearin G."/>
            <person name="Goldberg J."/>
            <person name="Griggs A."/>
            <person name="Gujja S."/>
            <person name="Heiman D."/>
            <person name="Howarth C."/>
            <person name="Lui A."/>
            <person name="MacDonald P.J.P."/>
            <person name="Montmayeur A."/>
            <person name="Murphy C."/>
            <person name="Neiman D."/>
            <person name="Pearson M."/>
            <person name="Priest M."/>
            <person name="Roberts A."/>
            <person name="Saif S."/>
            <person name="Shea T."/>
            <person name="Sisk P."/>
            <person name="Stolte C."/>
            <person name="Sykes S."/>
            <person name="Wortman J."/>
            <person name="Nusbaum C."/>
            <person name="Birren B."/>
        </authorList>
    </citation>
    <scope>NUCLEOTIDE SEQUENCE [LARGE SCALE GENOMIC DNA]</scope>
    <source>
        <strain evidence="1 2">YIT 11850</strain>
    </source>
</reference>
<dbReference type="InterPro" id="IPR029058">
    <property type="entry name" value="AB_hydrolase_fold"/>
</dbReference>
<dbReference type="PANTHER" id="PTHR35560:SF3">
    <property type="entry name" value="PEPTIDASE S9 PROLYL OLIGOPEPTIDASE CATALYTIC DOMAIN-CONTAINING PROTEIN"/>
    <property type="match status" value="1"/>
</dbReference>
<dbReference type="PATRIC" id="fig|742743.3.peg.2119"/>
<name>H1D3B3_9FIRM</name>
<keyword evidence="2" id="KW-1185">Reference proteome</keyword>
<dbReference type="PANTHER" id="PTHR35560">
    <property type="entry name" value="BLL0132 PROTEIN"/>
    <property type="match status" value="1"/>
</dbReference>
<dbReference type="EMBL" id="ADLT01000081">
    <property type="protein sequence ID" value="EHO61982.1"/>
    <property type="molecule type" value="Genomic_DNA"/>
</dbReference>
<evidence type="ECO:0000313" key="1">
    <source>
        <dbReference type="EMBL" id="EHO61982.1"/>
    </source>
</evidence>
<dbReference type="eggNOG" id="COG3509">
    <property type="taxonomic scope" value="Bacteria"/>
</dbReference>
<sequence length="383" mass="43335">MELLLHQWGDWPELYRNTDKTEATEIVIIDSQMNYRGKLDTYPFSKETISFLPFHDIIVQLEGIYPLWIIISIKEILPLGKVTKALAALALGAVTAYLFPRRKDSSLPVGESSYFLEDRSGTCGEPIPVYYYKPATWTEDQPVFIAFPGYTRKAERFEKHLEELAVRYNMLIACPEFSTKKYPGARWYQEGNISDAEGEKGTIQPRQQWTFDAIDHVTGAVRRRTHAKGKVILFGHSAGGQLMHRYSLFASHPAADAIVCANAGWFTMPDESVCYPYGIKNVPLSDRDLARAFARPVIMLMGGNDISREKPFRDTPEADAQGMNRMERCNNYFHFCEAKAAELGVPFRWQLHVVEGAAHEGGKMAEGAMKLFCQEPLDETVGM</sequence>
<dbReference type="STRING" id="742743.HMPREF9453_02101"/>
<dbReference type="Gene3D" id="3.40.50.1820">
    <property type="entry name" value="alpha/beta hydrolase"/>
    <property type="match status" value="1"/>
</dbReference>